<dbReference type="AlphaFoldDB" id="A0A2H0YQQ6"/>
<comment type="caution">
    <text evidence="1">The sequence shown here is derived from an EMBL/GenBank/DDBJ whole genome shotgun (WGS) entry which is preliminary data.</text>
</comment>
<gene>
    <name evidence="1" type="ORF">COT26_01295</name>
</gene>
<proteinExistence type="predicted"/>
<organism evidence="1 2">
    <name type="scientific">Candidatus Kerfeldbacteria bacterium CG08_land_8_20_14_0_20_43_14</name>
    <dbReference type="NCBI Taxonomy" id="2014246"/>
    <lineage>
        <taxon>Bacteria</taxon>
        <taxon>Candidatus Kerfeldiibacteriota</taxon>
    </lineage>
</organism>
<protein>
    <submittedName>
        <fullName evidence="1">Uncharacterized protein</fullName>
    </submittedName>
</protein>
<evidence type="ECO:0000313" key="1">
    <source>
        <dbReference type="EMBL" id="PIS40827.1"/>
    </source>
</evidence>
<dbReference type="Proteomes" id="UP000236845">
    <property type="component" value="Unassembled WGS sequence"/>
</dbReference>
<dbReference type="EMBL" id="PEXW01000026">
    <property type="protein sequence ID" value="PIS40827.1"/>
    <property type="molecule type" value="Genomic_DNA"/>
</dbReference>
<sequence length="60" mass="6832">MKKTISTFPNGQISLVMLGQTMYYSKSSSSAGKRIAQQFFSFFKTAPKSHILKFSKYDKN</sequence>
<name>A0A2H0YQQ6_9BACT</name>
<accession>A0A2H0YQQ6</accession>
<reference evidence="2" key="1">
    <citation type="submission" date="2017-09" db="EMBL/GenBank/DDBJ databases">
        <title>Depth-based differentiation of microbial function through sediment-hosted aquifers and enrichment of novel symbionts in the deep terrestrial subsurface.</title>
        <authorList>
            <person name="Probst A.J."/>
            <person name="Ladd B."/>
            <person name="Jarett J.K."/>
            <person name="Geller-Mcgrath D.E."/>
            <person name="Sieber C.M.K."/>
            <person name="Emerson J.B."/>
            <person name="Anantharaman K."/>
            <person name="Thomas B.C."/>
            <person name="Malmstrom R."/>
            <person name="Stieglmeier M."/>
            <person name="Klingl A."/>
            <person name="Woyke T."/>
            <person name="Ryan C.M."/>
            <person name="Banfield J.F."/>
        </authorList>
    </citation>
    <scope>NUCLEOTIDE SEQUENCE [LARGE SCALE GENOMIC DNA]</scope>
</reference>
<evidence type="ECO:0000313" key="2">
    <source>
        <dbReference type="Proteomes" id="UP000236845"/>
    </source>
</evidence>